<evidence type="ECO:0000256" key="6">
    <source>
        <dbReference type="ARBA" id="ARBA00023136"/>
    </source>
</evidence>
<comment type="caution">
    <text evidence="11">The sequence shown here is derived from an EMBL/GenBank/DDBJ whole genome shotgun (WGS) entry which is preliminary data.</text>
</comment>
<reference evidence="11" key="1">
    <citation type="submission" date="2021-02" db="EMBL/GenBank/DDBJ databases">
        <authorList>
            <person name="Nowell W R."/>
        </authorList>
    </citation>
    <scope>NUCLEOTIDE SEQUENCE</scope>
</reference>
<proteinExistence type="inferred from homology"/>
<dbReference type="Proteomes" id="UP000663882">
    <property type="component" value="Unassembled WGS sequence"/>
</dbReference>
<evidence type="ECO:0000256" key="3">
    <source>
        <dbReference type="ARBA" id="ARBA00022692"/>
    </source>
</evidence>
<evidence type="ECO:0000256" key="9">
    <source>
        <dbReference type="SAM" id="Phobius"/>
    </source>
</evidence>
<keyword evidence="6 9" id="KW-0472">Membrane</keyword>
<keyword evidence="5 9" id="KW-1133">Transmembrane helix</keyword>
<keyword evidence="4 10" id="KW-0732">Signal</keyword>
<dbReference type="GO" id="GO:0016020">
    <property type="term" value="C:membrane"/>
    <property type="evidence" value="ECO:0007669"/>
    <property type="project" value="UniProtKB-SubCell"/>
</dbReference>
<feature type="signal peptide" evidence="10">
    <location>
        <begin position="1"/>
        <end position="21"/>
    </location>
</feature>
<evidence type="ECO:0000313" key="12">
    <source>
        <dbReference type="Proteomes" id="UP000663882"/>
    </source>
</evidence>
<feature type="transmembrane region" description="Helical" evidence="9">
    <location>
        <begin position="511"/>
        <end position="538"/>
    </location>
</feature>
<evidence type="ECO:0000256" key="1">
    <source>
        <dbReference type="ARBA" id="ARBA00004141"/>
    </source>
</evidence>
<feature type="transmembrane region" description="Helical" evidence="9">
    <location>
        <begin position="355"/>
        <end position="378"/>
    </location>
</feature>
<dbReference type="Pfam" id="PF02990">
    <property type="entry name" value="EMP70"/>
    <property type="match status" value="2"/>
</dbReference>
<sequence>MAIRNSNFFLLILLLSSSINAFNLPGLAPNEYCRFSLPGLKCKTQLEVYVNRLNSLESVLSYEYSYFPFCTVNDEPSPIENLGQVLIGERIQPSPYKFYFLKNYNCRYVCTKKFTSTDSNQQEMLKRLMKGIILNYQQYWILDNMPITLCYKNTENLEFCSRNFPIGCYVIDFFFKDETWKSTFGEDSSRIISAKIQVNSLNSNRCDRTTGPVMFQSTSKDIEIPFTYSVKFIKNNEIRWASRWDYILKSLPQTRIQWFSILNSLVIVLFLSGMIATILLRTLCKDNSRYSRIVGTGSAKEQFGWKLIDGDVFRPPQKGILLSTLVGNGVQIAMTFLITLVFAALDFLSPDKPGALLTCLILCYVLLGIPAGYTSARLYKMFGGANWKKIALTTAITCPSLIFVILFVLNLVLWLNVSSATIPCTTFLALLALWFCISTPLVFIGAYLGFKRPVYKNPVPINQIRRQVPEQPFYTKPLLSILANGIFSFGCIMIQLFFILNSIWVHQYYHYFGFLLVVYIILIITCSEITIFLCYFHLCTEDYNWWWRSFLTSGSTAVYFFLYSGFYFATKLEISDGVSTFLYFGYTLMLTFILFLFTGAIGFLACFCFLHIFYFIETIHNKGKYWRKFFRRTNGWHTSRLFNLPKLKCVAPLSSKDIKKWQKEWHKFFTDNEGNLTPYENLWDIFNIAVSSIDLFTEKNDHIIEKLISVQNSIPNEKNHQLLRNKIEQMRSTVNRLSEEITDLKKQKNKLRTQISQQRTGSWRNTLRKKIFQTHQTKLNEKLNGVSRSIDDKDNSFKNEVAIFHREVANIIEQNTKAEIRLTVSMKKQFTDFVNSFNIFPSEFKEALARCNPKKDLDQWKQNILYKNAEQSFESSDEEEDYDPKINRHLKSFKSQSHEFENSDEKTYQRQKSVRSRSIKNENSDEKINRHLKSVKSRSTENENIDEKLFDFFFKDETWKSTFGEDSSRIISAKIQVNSLNSNRCDRTTGPVMFQSTSKDIEIPFTYSVKFIKTNEIYWASRWDYILKSLPQTRIQWFSILNSLVVVLFLSGIVAIILLRTLCKDNPRYSRIVGTGSTKEQFGWKLIDGDVFRPPQKDILLSTLVGNGVQIAMTFLITLVFAALDFLSPDKPGALLTCLILCYVLLGTPAGYTSARLYKMFGGANWKKIALTTAITCPSLIFVILFVLNLVLWLNVSSATIPCTTFLALLALWFCISTPLVFIGAYLGFKRSVNVEFKITCPLEQGNPKPIATMETKVSMEFKIIYQLEQRNTNTILSS</sequence>
<gene>
    <name evidence="11" type="ORF">RFH988_LOCUS4786</name>
</gene>
<feature type="transmembrane region" description="Helical" evidence="9">
    <location>
        <begin position="258"/>
        <end position="280"/>
    </location>
</feature>
<evidence type="ECO:0000313" key="11">
    <source>
        <dbReference type="EMBL" id="CAF0817930.1"/>
    </source>
</evidence>
<dbReference type="InterPro" id="IPR004240">
    <property type="entry name" value="EMP70"/>
</dbReference>
<feature type="transmembrane region" description="Helical" evidence="9">
    <location>
        <begin position="390"/>
        <end position="415"/>
    </location>
</feature>
<feature type="transmembrane region" description="Helical" evidence="9">
    <location>
        <begin position="481"/>
        <end position="505"/>
    </location>
</feature>
<feature type="compositionally biased region" description="Basic and acidic residues" evidence="8">
    <location>
        <begin position="919"/>
        <end position="928"/>
    </location>
</feature>
<feature type="transmembrane region" description="Helical" evidence="9">
    <location>
        <begin position="589"/>
        <end position="616"/>
    </location>
</feature>
<feature type="transmembrane region" description="Helical" evidence="9">
    <location>
        <begin position="1037"/>
        <end position="1059"/>
    </location>
</feature>
<dbReference type="AlphaFoldDB" id="A0A813TSM1"/>
<feature type="coiled-coil region" evidence="7">
    <location>
        <begin position="720"/>
        <end position="754"/>
    </location>
</feature>
<evidence type="ECO:0000256" key="2">
    <source>
        <dbReference type="ARBA" id="ARBA00005227"/>
    </source>
</evidence>
<evidence type="ECO:0008006" key="13">
    <source>
        <dbReference type="Google" id="ProtNLM"/>
    </source>
</evidence>
<keyword evidence="7" id="KW-0175">Coiled coil</keyword>
<evidence type="ECO:0000256" key="5">
    <source>
        <dbReference type="ARBA" id="ARBA00022989"/>
    </source>
</evidence>
<accession>A0A813TSM1</accession>
<name>A0A813TSM1_9BILA</name>
<evidence type="ECO:0000256" key="10">
    <source>
        <dbReference type="SAM" id="SignalP"/>
    </source>
</evidence>
<feature type="transmembrane region" description="Helical" evidence="9">
    <location>
        <begin position="1134"/>
        <end position="1152"/>
    </location>
</feature>
<feature type="transmembrane region" description="Helical" evidence="9">
    <location>
        <begin position="1206"/>
        <end position="1229"/>
    </location>
</feature>
<protein>
    <recommendedName>
        <fullName evidence="13">Transmembrane 9 superfamily member</fullName>
    </recommendedName>
</protein>
<feature type="region of interest" description="Disordered" evidence="8">
    <location>
        <begin position="893"/>
        <end position="928"/>
    </location>
</feature>
<evidence type="ECO:0000256" key="7">
    <source>
        <dbReference type="SAM" id="Coils"/>
    </source>
</evidence>
<keyword evidence="3 9" id="KW-0812">Transmembrane</keyword>
<evidence type="ECO:0000256" key="8">
    <source>
        <dbReference type="SAM" id="MobiDB-lite"/>
    </source>
</evidence>
<feature type="transmembrane region" description="Helical" evidence="9">
    <location>
        <begin position="1172"/>
        <end position="1194"/>
    </location>
</feature>
<organism evidence="11 12">
    <name type="scientific">Rotaria sordida</name>
    <dbReference type="NCBI Taxonomy" id="392033"/>
    <lineage>
        <taxon>Eukaryota</taxon>
        <taxon>Metazoa</taxon>
        <taxon>Spiralia</taxon>
        <taxon>Gnathifera</taxon>
        <taxon>Rotifera</taxon>
        <taxon>Eurotatoria</taxon>
        <taxon>Bdelloidea</taxon>
        <taxon>Philodinida</taxon>
        <taxon>Philodinidae</taxon>
        <taxon>Rotaria</taxon>
    </lineage>
</organism>
<feature type="transmembrane region" description="Helical" evidence="9">
    <location>
        <begin position="427"/>
        <end position="450"/>
    </location>
</feature>
<dbReference type="EMBL" id="CAJNOO010000128">
    <property type="protein sequence ID" value="CAF0817930.1"/>
    <property type="molecule type" value="Genomic_DNA"/>
</dbReference>
<dbReference type="PANTHER" id="PTHR10766:SF176">
    <property type="entry name" value="TRANSMEMBRANE 9 SUPERFAMILY MEMBER"/>
    <property type="match status" value="1"/>
</dbReference>
<dbReference type="PANTHER" id="PTHR10766">
    <property type="entry name" value="TRANSMEMBRANE 9 SUPERFAMILY PROTEIN"/>
    <property type="match status" value="1"/>
</dbReference>
<feature type="transmembrane region" description="Helical" evidence="9">
    <location>
        <begin position="320"/>
        <end position="343"/>
    </location>
</feature>
<evidence type="ECO:0000256" key="4">
    <source>
        <dbReference type="ARBA" id="ARBA00022729"/>
    </source>
</evidence>
<comment type="similarity">
    <text evidence="2">Belongs to the nonaspanin (TM9SF) (TC 9.A.2) family.</text>
</comment>
<feature type="chain" id="PRO_5032959095" description="Transmembrane 9 superfamily member" evidence="10">
    <location>
        <begin position="22"/>
        <end position="1279"/>
    </location>
</feature>
<feature type="transmembrane region" description="Helical" evidence="9">
    <location>
        <begin position="550"/>
        <end position="569"/>
    </location>
</feature>
<dbReference type="OrthoDB" id="1666796at2759"/>
<dbReference type="GO" id="GO:0072657">
    <property type="term" value="P:protein localization to membrane"/>
    <property type="evidence" value="ECO:0007669"/>
    <property type="project" value="TreeGrafter"/>
</dbReference>
<feature type="transmembrane region" description="Helical" evidence="9">
    <location>
        <begin position="1099"/>
        <end position="1122"/>
    </location>
</feature>
<feature type="compositionally biased region" description="Basic and acidic residues" evidence="8">
    <location>
        <begin position="896"/>
        <end position="908"/>
    </location>
</feature>
<comment type="subcellular location">
    <subcellularLocation>
        <location evidence="1">Membrane</location>
        <topology evidence="1">Multi-pass membrane protein</topology>
    </subcellularLocation>
</comment>